<feature type="compositionally biased region" description="Low complexity" evidence="3">
    <location>
        <begin position="70"/>
        <end position="85"/>
    </location>
</feature>
<dbReference type="SMART" id="SM00320">
    <property type="entry name" value="WD40"/>
    <property type="match status" value="3"/>
</dbReference>
<keyword evidence="2" id="KW-0677">Repeat</keyword>
<dbReference type="Gene3D" id="2.130.10.10">
    <property type="entry name" value="YVTN repeat-like/Quinoprotein amine dehydrogenase"/>
    <property type="match status" value="1"/>
</dbReference>
<dbReference type="InterPro" id="IPR037590">
    <property type="entry name" value="WDR24"/>
</dbReference>
<keyword evidence="1" id="KW-0853">WD repeat</keyword>
<evidence type="ECO:0000313" key="4">
    <source>
        <dbReference type="EMBL" id="WVO24664.1"/>
    </source>
</evidence>
<feature type="region of interest" description="Disordered" evidence="3">
    <location>
        <begin position="45"/>
        <end position="122"/>
    </location>
</feature>
<evidence type="ECO:0000256" key="2">
    <source>
        <dbReference type="ARBA" id="ARBA00022737"/>
    </source>
</evidence>
<feature type="compositionally biased region" description="Polar residues" evidence="3">
    <location>
        <begin position="836"/>
        <end position="861"/>
    </location>
</feature>
<protein>
    <recommendedName>
        <fullName evidence="6">Vacuolar protein</fullName>
    </recommendedName>
</protein>
<feature type="compositionally biased region" description="Acidic residues" evidence="3">
    <location>
        <begin position="766"/>
        <end position="784"/>
    </location>
</feature>
<proteinExistence type="predicted"/>
<dbReference type="SUPFAM" id="SSF50978">
    <property type="entry name" value="WD40 repeat-like"/>
    <property type="match status" value="1"/>
</dbReference>
<dbReference type="InterPro" id="IPR036322">
    <property type="entry name" value="WD40_repeat_dom_sf"/>
</dbReference>
<feature type="compositionally biased region" description="Basic and acidic residues" evidence="3">
    <location>
        <begin position="48"/>
        <end position="63"/>
    </location>
</feature>
<dbReference type="InterPro" id="IPR015943">
    <property type="entry name" value="WD40/YVTN_repeat-like_dom_sf"/>
</dbReference>
<dbReference type="PANTHER" id="PTHR46200:SF1">
    <property type="entry name" value="GATOR COMPLEX PROTEIN WDR24"/>
    <property type="match status" value="1"/>
</dbReference>
<dbReference type="EMBL" id="CP143817">
    <property type="protein sequence ID" value="WVO24664.1"/>
    <property type="molecule type" value="Genomic_DNA"/>
</dbReference>
<feature type="region of interest" description="Disordered" evidence="3">
    <location>
        <begin position="442"/>
        <end position="469"/>
    </location>
</feature>
<dbReference type="InterPro" id="IPR001680">
    <property type="entry name" value="WD40_rpt"/>
</dbReference>
<dbReference type="PANTHER" id="PTHR46200">
    <property type="entry name" value="GATOR COMPLEX PROTEIN WDR24"/>
    <property type="match status" value="1"/>
</dbReference>
<dbReference type="Proteomes" id="UP001432216">
    <property type="component" value="Chromosome 12"/>
</dbReference>
<name>A0ABZ2B2M9_9TREE</name>
<dbReference type="RefSeq" id="XP_064723903.1">
    <property type="nucleotide sequence ID" value="XM_064867831.1"/>
</dbReference>
<feature type="compositionally biased region" description="Polar residues" evidence="3">
    <location>
        <begin position="908"/>
        <end position="927"/>
    </location>
</feature>
<feature type="region of interest" description="Disordered" evidence="3">
    <location>
        <begin position="908"/>
        <end position="949"/>
    </location>
</feature>
<sequence>MNRFTNAFSAAIPASNSSDASSLYPRDSPVAYSLLEPVFPSSQSIKAARGDRHPKAIYDDPRSPYDSAASPPGSLSGPTTTSTIPQVPTFTRPSRPAFLRHLTDDDPRSQTSTPRIRNESRERDMSVRVNLMAATATTTTRRGWGMSSATGTTRMNRMADGPDGKYAVGGGQYLRVFQVSDPSSGSSTPMIQEEFKERTLLAKGRGGATISEVVNLWKSNWPVGKGVNDVDWGVAAWDHKLVTAAPSGNFMLFDVEKGRLDKELSSGSFRPLNCAQFCHQPSYCHMVLIGGTDGNIKLLDLRSGDPPSRRPLRHSSAITSLCFSPTDASSFVIGLEDGTIKRYDWRMAGKHLGTVYGAHGSKAVMDLKWKPADDSVGGGGAGWLASAGANKIVQIWDMNQSWEKAPSATHSLHTAHPVRRIAWRPGHPTELLVIPLTQPLSSSNSLDPATPSSQLPPPRSSASSSSQPALLSASSKFSIPMTRDETTMDNDSAHLEIWHVRRHYIAKYSIPSQDGVAVDASWRGHAGSGLVVTFQNGGFAQLDIPRKLNSGLIPLPLDQIPRQIAGWSAKGDLYFAIDKFKPGEVPFDDLKPEYANHYERLGRPTHSISDPPYIPLQTIGSLALPDNDPSEFAFLANWYRLEGGTPANLCAWNRNVAKWCGREDDARLWGFVKGLFEEFMPQEEEELIKEGSFAQDNVCGRAGAAAAGNTAGKASSLTTPPDVSPKSRHAQPALDEREKKTMYHGIPLERITPPASPTSNPPESSEYSETDSDSDMDYSDEESESAAKPRSKFISFVEPDMSSLKLDLSATRRHSSFSSQEEDEGRSPVIEKKQQGETSPIAITNTNPSISGSVSLPNSVSKKNNLSKMAFTPRQHQHHPHHPHLLVSSSDWPDPYGIIPDQVLTSGTMTGVTSTPGTSRTSTQSSPAPVFGRNTKEFPRAGTTGLAGHEIGSGVVEAPLAGRGSTEVAVVLVDGNGPIKGGVTSRVGSGQGKEMRGREEKFEKKEWEEYRKRRVETLITWWDGCVENGEMQLATTIALIASPLVTFPPFQVERLAHAYVELLERHRLPMFAAYIRRFSGIPSLEITPQDEGLTHTYFCERCGKSTGSLEDIEVKGKIFWWCKKCRAGARGCAVCRKVIKGLWMGCRKCGHGGHQACMRLYHSQAPLIPVPSHTSHAPPNTSSSAYNQNAVSNVTMPSTTEGPNADSVEKVNVIEPEGRFALCPTGCGCRCRRIGAANTGHD</sequence>
<dbReference type="GeneID" id="89992803"/>
<evidence type="ECO:0000313" key="5">
    <source>
        <dbReference type="Proteomes" id="UP001432216"/>
    </source>
</evidence>
<evidence type="ECO:0000256" key="3">
    <source>
        <dbReference type="SAM" id="MobiDB-lite"/>
    </source>
</evidence>
<organism evidence="4 5">
    <name type="scientific">Cryptococcus decagattii</name>
    <dbReference type="NCBI Taxonomy" id="1859122"/>
    <lineage>
        <taxon>Eukaryota</taxon>
        <taxon>Fungi</taxon>
        <taxon>Dikarya</taxon>
        <taxon>Basidiomycota</taxon>
        <taxon>Agaricomycotina</taxon>
        <taxon>Tremellomycetes</taxon>
        <taxon>Tremellales</taxon>
        <taxon>Cryptococcaceae</taxon>
        <taxon>Cryptococcus</taxon>
        <taxon>Cryptococcus gattii species complex</taxon>
    </lineage>
</organism>
<feature type="compositionally biased region" description="Low complexity" evidence="3">
    <location>
        <begin position="460"/>
        <end position="469"/>
    </location>
</feature>
<reference evidence="4 5" key="1">
    <citation type="submission" date="2024-01" db="EMBL/GenBank/DDBJ databases">
        <title>Comparative genomics of Cryptococcus and Kwoniella reveals pathogenesis evolution and contrasting modes of karyotype evolution via chromosome fusion or intercentromeric recombination.</title>
        <authorList>
            <person name="Coelho M.A."/>
            <person name="David-Palma M."/>
            <person name="Shea T."/>
            <person name="Bowers K."/>
            <person name="McGinley-Smith S."/>
            <person name="Mohammad A.W."/>
            <person name="Gnirke A."/>
            <person name="Yurkov A.M."/>
            <person name="Nowrousian M."/>
            <person name="Sun S."/>
            <person name="Cuomo C.A."/>
            <person name="Heitman J."/>
        </authorList>
    </citation>
    <scope>NUCLEOTIDE SEQUENCE [LARGE SCALE GENOMIC DNA]</scope>
    <source>
        <strain evidence="4 5">7685027</strain>
    </source>
</reference>
<dbReference type="Pfam" id="PF00400">
    <property type="entry name" value="WD40"/>
    <property type="match status" value="1"/>
</dbReference>
<accession>A0ABZ2B2M9</accession>
<gene>
    <name evidence="4" type="ORF">IAS62_006034</name>
</gene>
<feature type="region of interest" description="Disordered" evidence="3">
    <location>
        <begin position="809"/>
        <end position="861"/>
    </location>
</feature>
<keyword evidence="5" id="KW-1185">Reference proteome</keyword>
<evidence type="ECO:0000256" key="1">
    <source>
        <dbReference type="ARBA" id="ARBA00022574"/>
    </source>
</evidence>
<feature type="compositionally biased region" description="Basic and acidic residues" evidence="3">
    <location>
        <begin position="825"/>
        <end position="835"/>
    </location>
</feature>
<feature type="region of interest" description="Disordered" evidence="3">
    <location>
        <begin position="707"/>
        <end position="792"/>
    </location>
</feature>
<evidence type="ECO:0008006" key="6">
    <source>
        <dbReference type="Google" id="ProtNLM"/>
    </source>
</evidence>